<dbReference type="Gene3D" id="1.10.1200.10">
    <property type="entry name" value="ACP-like"/>
    <property type="match status" value="1"/>
</dbReference>
<dbReference type="InterPro" id="IPR001242">
    <property type="entry name" value="Condensation_dom"/>
</dbReference>
<dbReference type="PROSITE" id="PS50075">
    <property type="entry name" value="CARRIER"/>
    <property type="match status" value="1"/>
</dbReference>
<evidence type="ECO:0000313" key="8">
    <source>
        <dbReference type="EMBL" id="NEW77619.1"/>
    </source>
</evidence>
<keyword evidence="9" id="KW-1185">Reference proteome</keyword>
<dbReference type="InterPro" id="IPR045851">
    <property type="entry name" value="AMP-bd_C_sf"/>
</dbReference>
<dbReference type="Gene3D" id="3.30.559.30">
    <property type="entry name" value="Nonribosomal peptide synthetase, condensation domain"/>
    <property type="match status" value="2"/>
</dbReference>
<dbReference type="PROSITE" id="PS00455">
    <property type="entry name" value="AMP_BINDING"/>
    <property type="match status" value="1"/>
</dbReference>
<dbReference type="CDD" id="cd05930">
    <property type="entry name" value="A_NRPS"/>
    <property type="match status" value="1"/>
</dbReference>
<dbReference type="InterPro" id="IPR029058">
    <property type="entry name" value="AB_hydrolase_fold"/>
</dbReference>
<gene>
    <name evidence="8" type="ORF">G4H13_46760</name>
</gene>
<dbReference type="CDD" id="cd19534">
    <property type="entry name" value="E_NRPS"/>
    <property type="match status" value="1"/>
</dbReference>
<dbReference type="GO" id="GO:0043041">
    <property type="term" value="P:amino acid activation for nonribosomal peptide biosynthetic process"/>
    <property type="evidence" value="ECO:0007669"/>
    <property type="project" value="TreeGrafter"/>
</dbReference>
<evidence type="ECO:0000259" key="7">
    <source>
        <dbReference type="PROSITE" id="PS50075"/>
    </source>
</evidence>
<dbReference type="Pfam" id="PF00501">
    <property type="entry name" value="AMP-binding"/>
    <property type="match status" value="1"/>
</dbReference>
<keyword evidence="4" id="KW-0597">Phosphoprotein</keyword>
<dbReference type="InterPro" id="IPR023213">
    <property type="entry name" value="CAT-like_dom_sf"/>
</dbReference>
<dbReference type="InterPro" id="IPR001031">
    <property type="entry name" value="Thioesterase"/>
</dbReference>
<dbReference type="Proteomes" id="UP000476310">
    <property type="component" value="Unassembled WGS sequence"/>
</dbReference>
<evidence type="ECO:0000256" key="4">
    <source>
        <dbReference type="ARBA" id="ARBA00022553"/>
    </source>
</evidence>
<dbReference type="Gene3D" id="3.30.559.10">
    <property type="entry name" value="Chloramphenicol acetyltransferase-like domain"/>
    <property type="match status" value="1"/>
</dbReference>
<dbReference type="FunFam" id="2.30.38.10:FF:000001">
    <property type="entry name" value="Non-ribosomal peptide synthetase PvdI"/>
    <property type="match status" value="1"/>
</dbReference>
<evidence type="ECO:0000256" key="3">
    <source>
        <dbReference type="ARBA" id="ARBA00022450"/>
    </source>
</evidence>
<sequence length="1433" mass="157145">IQVMFALQNAGDDPWSLPDASIEPIGVGSDVEKFDLTLFAWESGDDFEGSLSYSTDLFDRRTAERMVGHFQTLLAAAVAAPNTRLSKLDMLTSAERHQVLVEWNDTAVEFSDGLCVHELFEQQAVLSPNATAVSFGTLNLTYRELNERANVLAHRLRDLGVGPDVLVGLCVERGLEMIVGLMAILKAGGAFVPLDSEHPKERLETILRDTAAPVVVTQEHLGDRISSNGAQLLFSDTDFRSSTRATDNLPRVAQASDLAYILYTSGSTGRPKGVAVAIRSLVNLLETMRSELSVSPSDRFLASTTMIFDISYVEIFLPLVCGAHVVVAAKDQVKSPSELARLIIERQVTVAQATPSAWRMLVQEFTGPVPNLRILVGGEALAPDLASKMVAITERVINGYGPTEATIYATTAEITDEGVVCIGRPVANTEVYVLDRYRKPVPIGVPGELFIGGIGVAKGYLNQFELTTERFVVNPFAPDSSARVYRTGDLVRWMPDGNLEFLGRADHQVKVRGFRIELGEIEAALLAHADVASCVVVAREDTPGDKRLVAYCVPEEGVEEPAVDVLRAWCARTLPDYMIPGRFVFLSILPITSNGKVNRRALPAPENIRPKLPDEFVAPRTEIEGTIASVWREVLTLDRIGIHDNFFSLGGDSILGIQMIAKLRKRGVYVTPRMIFQHQTLGLIASAAHGAIAPQAEQDSIEGESPLTPIQHWFAERDLEEAHHYNQAMLLETSNMDPMLVADAVSAVADHHDVLGSNFQTQGTTWTQQFGAAETVASCEHHDLSHLPIEQGTRALSDIADRIQKSLDLSRGPLMRVALIDLDAERRQRLLLIAHHLVIDGVSWRILLEDLGTAYEQLAAGKPVVLPPKTTSFKTWSLRLQTYARSETAQQELEYWLRKRPSAAIPRDMTGDNTEASAATIAVELTESETALLLKNVPATFGTQINDVLVAALANVMKEWTGTDATVLDLEGHGREDLFADVDLSRTVGWFTSLFPLSITLPAGASLTSSLGHVRRQLSEIPHRGVGYGILRYLGHPRAQQALRAVPDPEISFNYHGRFDSSVDGVGTYGNSTSAMGKMRSARGQRSHVLDFILGVTRKRLLIEVTYSQNIHRQETIQAIADRYLSSLREVIRQASNTSALAAAPGTPAEETRGARFSIVGSVDKSSDSRVSLVELNQGRTGSPKLFCIHEIGGNVTGYVPLAEALNPRVSVYGIESRAVSFGSEPDDDIPMMAERYWHTIRMTQPVGPYLLAGWSFGGTLSSEIARLIEAEGQSVDLLIAFDSYLPTREMAQLLARERAVLEEIHGQLTAEANSARTTWSAHWLQQRLQELNLHENLATMGSEELRNSLAVMRAHTRAIADYVPQRINCKVLLYEASESDNVIKLAESWAPFAADLIVKQCAGSHQTLLSKLHIDELAQSVSEAIISVNRQQ</sequence>
<protein>
    <submittedName>
        <fullName evidence="8">Amino acid adenylation domain-containing protein</fullName>
    </submittedName>
</protein>
<evidence type="ECO:0000256" key="6">
    <source>
        <dbReference type="ARBA" id="ARBA00023194"/>
    </source>
</evidence>
<evidence type="ECO:0000256" key="5">
    <source>
        <dbReference type="ARBA" id="ARBA00022737"/>
    </source>
</evidence>
<dbReference type="InterPro" id="IPR009081">
    <property type="entry name" value="PP-bd_ACP"/>
</dbReference>
<dbReference type="GO" id="GO:0044550">
    <property type="term" value="P:secondary metabolite biosynthetic process"/>
    <property type="evidence" value="ECO:0007669"/>
    <property type="project" value="UniProtKB-ARBA"/>
</dbReference>
<dbReference type="Gene3D" id="3.40.50.980">
    <property type="match status" value="2"/>
</dbReference>
<dbReference type="FunFam" id="3.40.50.12780:FF:000012">
    <property type="entry name" value="Non-ribosomal peptide synthetase"/>
    <property type="match status" value="1"/>
</dbReference>
<feature type="non-terminal residue" evidence="8">
    <location>
        <position position="1"/>
    </location>
</feature>
<dbReference type="InterPro" id="IPR000873">
    <property type="entry name" value="AMP-dep_synth/lig_dom"/>
</dbReference>
<organism evidence="8 9">
    <name type="scientific">Streptomyces rhizosphaericus</name>
    <dbReference type="NCBI Taxonomy" id="114699"/>
    <lineage>
        <taxon>Bacteria</taxon>
        <taxon>Bacillati</taxon>
        <taxon>Actinomycetota</taxon>
        <taxon>Actinomycetes</taxon>
        <taxon>Kitasatosporales</taxon>
        <taxon>Streptomycetaceae</taxon>
        <taxon>Streptomyces</taxon>
        <taxon>Streptomyces violaceusniger group</taxon>
    </lineage>
</organism>
<dbReference type="SUPFAM" id="SSF52777">
    <property type="entry name" value="CoA-dependent acyltransferases"/>
    <property type="match status" value="3"/>
</dbReference>
<dbReference type="InterPro" id="IPR020845">
    <property type="entry name" value="AMP-binding_CS"/>
</dbReference>
<reference evidence="8" key="1">
    <citation type="submission" date="2020-02" db="EMBL/GenBank/DDBJ databases">
        <title>A new Streptomyces sp. for controlling soil-borne diseases.</title>
        <authorList>
            <person name="Li X."/>
            <person name="Tian Y."/>
            <person name="Gao K."/>
        </authorList>
    </citation>
    <scope>NUCLEOTIDE SEQUENCE [LARGE SCALE GENOMIC DNA]</scope>
    <source>
        <strain evidence="8">0250</strain>
    </source>
</reference>
<keyword evidence="6" id="KW-0045">Antibiotic biosynthesis</keyword>
<dbReference type="SUPFAM" id="SSF47336">
    <property type="entry name" value="ACP-like"/>
    <property type="match status" value="1"/>
</dbReference>
<dbReference type="PANTHER" id="PTHR45527">
    <property type="entry name" value="NONRIBOSOMAL PEPTIDE SYNTHETASE"/>
    <property type="match status" value="1"/>
</dbReference>
<dbReference type="GO" id="GO:0008610">
    <property type="term" value="P:lipid biosynthetic process"/>
    <property type="evidence" value="ECO:0007669"/>
    <property type="project" value="UniProtKB-ARBA"/>
</dbReference>
<evidence type="ECO:0000256" key="2">
    <source>
        <dbReference type="ARBA" id="ARBA00006432"/>
    </source>
</evidence>
<dbReference type="SUPFAM" id="SSF56801">
    <property type="entry name" value="Acetyl-CoA synthetase-like"/>
    <property type="match status" value="1"/>
</dbReference>
<dbReference type="Pfam" id="PF00550">
    <property type="entry name" value="PP-binding"/>
    <property type="match status" value="1"/>
</dbReference>
<evidence type="ECO:0000313" key="9">
    <source>
        <dbReference type="Proteomes" id="UP000476310"/>
    </source>
</evidence>
<name>A0A6G4AY94_9ACTN</name>
<evidence type="ECO:0000256" key="1">
    <source>
        <dbReference type="ARBA" id="ARBA00001957"/>
    </source>
</evidence>
<dbReference type="Gene3D" id="3.40.50.1820">
    <property type="entry name" value="alpha/beta hydrolase"/>
    <property type="match status" value="1"/>
</dbReference>
<dbReference type="PANTHER" id="PTHR45527:SF1">
    <property type="entry name" value="FATTY ACID SYNTHASE"/>
    <property type="match status" value="1"/>
</dbReference>
<keyword evidence="3" id="KW-0596">Phosphopantetheine</keyword>
<dbReference type="FunFam" id="1.10.1200.10:FF:000005">
    <property type="entry name" value="Nonribosomal peptide synthetase 1"/>
    <property type="match status" value="1"/>
</dbReference>
<comment type="caution">
    <text evidence="8">The sequence shown here is derived from an EMBL/GenBank/DDBJ whole genome shotgun (WGS) entry which is preliminary data.</text>
</comment>
<dbReference type="FunFam" id="3.30.300.30:FF:000010">
    <property type="entry name" value="Enterobactin synthetase component F"/>
    <property type="match status" value="1"/>
</dbReference>
<dbReference type="GO" id="GO:0003824">
    <property type="term" value="F:catalytic activity"/>
    <property type="evidence" value="ECO:0007669"/>
    <property type="project" value="InterPro"/>
</dbReference>
<dbReference type="PROSITE" id="PS00012">
    <property type="entry name" value="PHOSPHOPANTETHEINE"/>
    <property type="match status" value="1"/>
</dbReference>
<dbReference type="GO" id="GO:0005737">
    <property type="term" value="C:cytoplasm"/>
    <property type="evidence" value="ECO:0007669"/>
    <property type="project" value="TreeGrafter"/>
</dbReference>
<dbReference type="Pfam" id="PF00975">
    <property type="entry name" value="Thioesterase"/>
    <property type="match status" value="1"/>
</dbReference>
<dbReference type="FunFam" id="3.40.50.980:FF:000001">
    <property type="entry name" value="Non-ribosomal peptide synthetase"/>
    <property type="match status" value="1"/>
</dbReference>
<dbReference type="InterPro" id="IPR010071">
    <property type="entry name" value="AA_adenyl_dom"/>
</dbReference>
<dbReference type="GO" id="GO:0017000">
    <property type="term" value="P:antibiotic biosynthetic process"/>
    <property type="evidence" value="ECO:0007669"/>
    <property type="project" value="UniProtKB-KW"/>
</dbReference>
<dbReference type="NCBIfam" id="TIGR01720">
    <property type="entry name" value="NRPS-para261"/>
    <property type="match status" value="1"/>
</dbReference>
<dbReference type="Gene3D" id="3.30.300.30">
    <property type="match status" value="1"/>
</dbReference>
<dbReference type="Pfam" id="PF00668">
    <property type="entry name" value="Condensation"/>
    <property type="match status" value="2"/>
</dbReference>
<dbReference type="InterPro" id="IPR006162">
    <property type="entry name" value="Ppantetheine_attach_site"/>
</dbReference>
<dbReference type="Gene3D" id="2.30.38.10">
    <property type="entry name" value="Luciferase, Domain 3"/>
    <property type="match status" value="1"/>
</dbReference>
<dbReference type="InterPro" id="IPR010060">
    <property type="entry name" value="NRPS_synth"/>
</dbReference>
<dbReference type="SUPFAM" id="SSF53474">
    <property type="entry name" value="alpha/beta-Hydrolases"/>
    <property type="match status" value="1"/>
</dbReference>
<dbReference type="InterPro" id="IPR025110">
    <property type="entry name" value="AMP-bd_C"/>
</dbReference>
<comment type="cofactor">
    <cofactor evidence="1">
        <name>pantetheine 4'-phosphate</name>
        <dbReference type="ChEBI" id="CHEBI:47942"/>
    </cofactor>
</comment>
<proteinExistence type="inferred from homology"/>
<comment type="similarity">
    <text evidence="2">Belongs to the ATP-dependent AMP-binding enzyme family.</text>
</comment>
<dbReference type="NCBIfam" id="TIGR01733">
    <property type="entry name" value="AA-adenyl-dom"/>
    <property type="match status" value="1"/>
</dbReference>
<keyword evidence="5" id="KW-0677">Repeat</keyword>
<feature type="domain" description="Carrier" evidence="7">
    <location>
        <begin position="618"/>
        <end position="692"/>
    </location>
</feature>
<dbReference type="GO" id="GO:0031177">
    <property type="term" value="F:phosphopantetheine binding"/>
    <property type="evidence" value="ECO:0007669"/>
    <property type="project" value="TreeGrafter"/>
</dbReference>
<accession>A0A6G4AY94</accession>
<dbReference type="EMBL" id="JAAIKT010000133">
    <property type="protein sequence ID" value="NEW77619.1"/>
    <property type="molecule type" value="Genomic_DNA"/>
</dbReference>
<dbReference type="InterPro" id="IPR036736">
    <property type="entry name" value="ACP-like_sf"/>
</dbReference>
<dbReference type="Pfam" id="PF13193">
    <property type="entry name" value="AMP-binding_C"/>
    <property type="match status" value="1"/>
</dbReference>